<dbReference type="AlphaFoldDB" id="A0A6I6MT40"/>
<accession>A0A6I6MT40</accession>
<feature type="compositionally biased region" description="Basic and acidic residues" evidence="1">
    <location>
        <begin position="1"/>
        <end position="19"/>
    </location>
</feature>
<keyword evidence="3" id="KW-1185">Reference proteome</keyword>
<protein>
    <submittedName>
        <fullName evidence="2">Uncharacterized protein</fullName>
    </submittedName>
</protein>
<dbReference type="KEGG" id="tsv:DSM104635_01121"/>
<evidence type="ECO:0000313" key="2">
    <source>
        <dbReference type="EMBL" id="QGZ94303.1"/>
    </source>
</evidence>
<feature type="region of interest" description="Disordered" evidence="1">
    <location>
        <begin position="1"/>
        <end position="21"/>
    </location>
</feature>
<reference evidence="3" key="1">
    <citation type="submission" date="2019-12" db="EMBL/GenBank/DDBJ databases">
        <title>Complete genome of Terracaulis silvestris 0127_4.</title>
        <authorList>
            <person name="Vieira S."/>
            <person name="Riedel T."/>
            <person name="Sproer C."/>
            <person name="Pascual J."/>
            <person name="Boedeker C."/>
            <person name="Overmann J."/>
        </authorList>
    </citation>
    <scope>NUCLEOTIDE SEQUENCE [LARGE SCALE GENOMIC DNA]</scope>
    <source>
        <strain evidence="3">0127_4</strain>
    </source>
</reference>
<dbReference type="EMBL" id="CP047045">
    <property type="protein sequence ID" value="QGZ94303.1"/>
    <property type="molecule type" value="Genomic_DNA"/>
</dbReference>
<evidence type="ECO:0000256" key="1">
    <source>
        <dbReference type="SAM" id="MobiDB-lite"/>
    </source>
</evidence>
<name>A0A6I6MT40_9CAUL</name>
<sequence length="35" mass="3903">MADDVHARYDAPQTEHEEPLQGAAWRGFSYALQAA</sequence>
<evidence type="ECO:0000313" key="3">
    <source>
        <dbReference type="Proteomes" id="UP000431269"/>
    </source>
</evidence>
<proteinExistence type="predicted"/>
<organism evidence="2 3">
    <name type="scientific">Terricaulis silvestris</name>
    <dbReference type="NCBI Taxonomy" id="2686094"/>
    <lineage>
        <taxon>Bacteria</taxon>
        <taxon>Pseudomonadati</taxon>
        <taxon>Pseudomonadota</taxon>
        <taxon>Alphaproteobacteria</taxon>
        <taxon>Caulobacterales</taxon>
        <taxon>Caulobacteraceae</taxon>
        <taxon>Terricaulis</taxon>
    </lineage>
</organism>
<dbReference type="Proteomes" id="UP000431269">
    <property type="component" value="Chromosome"/>
</dbReference>
<gene>
    <name evidence="2" type="ORF">DSM104635_01121</name>
</gene>